<dbReference type="PANTHER" id="PTHR38149">
    <property type="entry name" value="ATPASE"/>
    <property type="match status" value="1"/>
</dbReference>
<feature type="non-terminal residue" evidence="3">
    <location>
        <position position="1"/>
    </location>
</feature>
<evidence type="ECO:0000313" key="4">
    <source>
        <dbReference type="Proteomes" id="UP000518904"/>
    </source>
</evidence>
<organism evidence="3 4">
    <name type="scientific">Vibrio parahaemolyticus</name>
    <dbReference type="NCBI Taxonomy" id="670"/>
    <lineage>
        <taxon>Bacteria</taxon>
        <taxon>Pseudomonadati</taxon>
        <taxon>Pseudomonadota</taxon>
        <taxon>Gammaproteobacteria</taxon>
        <taxon>Vibrionales</taxon>
        <taxon>Vibrionaceae</taxon>
        <taxon>Vibrio</taxon>
    </lineage>
</organism>
<dbReference type="EMBL" id="JABCLB010002671">
    <property type="protein sequence ID" value="NMU87437.1"/>
    <property type="molecule type" value="Genomic_DNA"/>
</dbReference>
<evidence type="ECO:0000259" key="1">
    <source>
        <dbReference type="Pfam" id="PF09818"/>
    </source>
</evidence>
<dbReference type="Pfam" id="PF20446">
    <property type="entry name" value="ABC_N"/>
    <property type="match status" value="1"/>
</dbReference>
<dbReference type="Proteomes" id="UP000518904">
    <property type="component" value="Unassembled WGS sequence"/>
</dbReference>
<dbReference type="Pfam" id="PF09818">
    <property type="entry name" value="ABC_ATPase"/>
    <property type="match status" value="1"/>
</dbReference>
<dbReference type="InterPro" id="IPR046833">
    <property type="entry name" value="ABC_N"/>
</dbReference>
<dbReference type="GO" id="GO:0016853">
    <property type="term" value="F:isomerase activity"/>
    <property type="evidence" value="ECO:0007669"/>
    <property type="project" value="UniProtKB-KW"/>
</dbReference>
<gene>
    <name evidence="3" type="ORF">HKB16_31805</name>
</gene>
<evidence type="ECO:0000313" key="3">
    <source>
        <dbReference type="EMBL" id="NMU87437.1"/>
    </source>
</evidence>
<dbReference type="AlphaFoldDB" id="A0A7Y0SQB9"/>
<feature type="domain" description="ATPase of the ABC class N-terminal" evidence="2">
    <location>
        <begin position="1"/>
        <end position="33"/>
    </location>
</feature>
<feature type="domain" description="ATPase of the ABC class C-terminal" evidence="1">
    <location>
        <begin position="39"/>
        <end position="109"/>
    </location>
</feature>
<feature type="non-terminal residue" evidence="3">
    <location>
        <position position="109"/>
    </location>
</feature>
<name>A0A7Y0SQB9_VIBPH</name>
<accession>A0A7Y0SQB9</accession>
<evidence type="ECO:0000259" key="2">
    <source>
        <dbReference type="Pfam" id="PF20446"/>
    </source>
</evidence>
<dbReference type="PANTHER" id="PTHR38149:SF1">
    <property type="entry name" value="ATPASE"/>
    <property type="match status" value="1"/>
</dbReference>
<sequence length="109" mass="12044">RVNLPAEGRSVLGKKANNILTFHLPKFIRRATLERELDKAALIKHCQVVEDQDALREQLEANNLVAFVANGSVLPRIAGNCDLPMKEAVEFKAPESLQVTLHAPNKGHV</sequence>
<proteinExistence type="predicted"/>
<protein>
    <submittedName>
        <fullName evidence="3">Isopentenyl-diphosphate delta-isomerase</fullName>
    </submittedName>
</protein>
<keyword evidence="3" id="KW-0413">Isomerase</keyword>
<reference evidence="3 4" key="1">
    <citation type="submission" date="2020-04" db="EMBL/GenBank/DDBJ databases">
        <title>Whole-genome sequencing of Vibrio spp. from China reveals different genetic environments of blaCTX-M-14 among diverse lineages.</title>
        <authorList>
            <person name="Zheng Z."/>
            <person name="Ye L."/>
            <person name="Chen S."/>
        </authorList>
    </citation>
    <scope>NUCLEOTIDE SEQUENCE [LARGE SCALE GENOMIC DNA]</scope>
    <source>
        <strain evidence="3 4">Vb0551</strain>
    </source>
</reference>
<comment type="caution">
    <text evidence="3">The sequence shown here is derived from an EMBL/GenBank/DDBJ whole genome shotgun (WGS) entry which is preliminary data.</text>
</comment>
<dbReference type="InterPro" id="IPR046834">
    <property type="entry name" value="ABC_ATPase_C"/>
</dbReference>
<dbReference type="InterPro" id="IPR019195">
    <property type="entry name" value="ABC_ATPase_put"/>
</dbReference>